<dbReference type="InterPro" id="IPR008927">
    <property type="entry name" value="6-PGluconate_DH-like_C_sf"/>
</dbReference>
<evidence type="ECO:0000313" key="12">
    <source>
        <dbReference type="EMBL" id="MDC9032106.1"/>
    </source>
</evidence>
<dbReference type="PRINTS" id="PR00077">
    <property type="entry name" value="GPDHDRGNASE"/>
</dbReference>
<accession>A0ABT5LA37</accession>
<evidence type="ECO:0000256" key="7">
    <source>
        <dbReference type="ARBA" id="ARBA00023264"/>
    </source>
</evidence>
<keyword evidence="5" id="KW-0443">Lipid metabolism</keyword>
<comment type="catalytic activity">
    <reaction evidence="9">
        <text>sn-glycerol 3-phosphate + NADP(+) = dihydroxyacetone phosphate + NADPH + H(+)</text>
        <dbReference type="Rhea" id="RHEA:11096"/>
        <dbReference type="ChEBI" id="CHEBI:15378"/>
        <dbReference type="ChEBI" id="CHEBI:57597"/>
        <dbReference type="ChEBI" id="CHEBI:57642"/>
        <dbReference type="ChEBI" id="CHEBI:57783"/>
        <dbReference type="ChEBI" id="CHEBI:58349"/>
        <dbReference type="EC" id="1.1.1.94"/>
    </reaction>
</comment>
<dbReference type="InterPro" id="IPR036291">
    <property type="entry name" value="NAD(P)-bd_dom_sf"/>
</dbReference>
<evidence type="ECO:0000256" key="1">
    <source>
        <dbReference type="ARBA" id="ARBA00011009"/>
    </source>
</evidence>
<keyword evidence="6" id="KW-0594">Phospholipid biosynthesis</keyword>
<evidence type="ECO:0000259" key="10">
    <source>
        <dbReference type="Pfam" id="PF01210"/>
    </source>
</evidence>
<comment type="caution">
    <text evidence="12">The sequence shown here is derived from an EMBL/GenBank/DDBJ whole genome shotgun (WGS) entry which is preliminary data.</text>
</comment>
<feature type="domain" description="Glycerol-3-phosphate dehydrogenase NAD-dependent C-terminal" evidence="11">
    <location>
        <begin position="179"/>
        <end position="319"/>
    </location>
</feature>
<keyword evidence="3 8" id="KW-0560">Oxidoreductase</keyword>
<dbReference type="Proteomes" id="UP001221763">
    <property type="component" value="Unassembled WGS sequence"/>
</dbReference>
<evidence type="ECO:0000256" key="2">
    <source>
        <dbReference type="ARBA" id="ARBA00022516"/>
    </source>
</evidence>
<keyword evidence="2" id="KW-0444">Lipid biosynthesis</keyword>
<keyword evidence="4 8" id="KW-0520">NAD</keyword>
<dbReference type="Gene3D" id="1.10.1040.10">
    <property type="entry name" value="N-(1-d-carboxylethyl)-l-norvaline Dehydrogenase, domain 2"/>
    <property type="match status" value="1"/>
</dbReference>
<evidence type="ECO:0000256" key="5">
    <source>
        <dbReference type="ARBA" id="ARBA00023098"/>
    </source>
</evidence>
<evidence type="ECO:0000256" key="3">
    <source>
        <dbReference type="ARBA" id="ARBA00023002"/>
    </source>
</evidence>
<protein>
    <recommendedName>
        <fullName evidence="9">Glycerol-3-phosphate dehydrogenase</fullName>
        <ecNumber evidence="9">1.1.1.94</ecNumber>
    </recommendedName>
</protein>
<dbReference type="PIRSF" id="PIRSF000114">
    <property type="entry name" value="Glycerol-3-P_dh"/>
    <property type="match status" value="1"/>
</dbReference>
<evidence type="ECO:0000256" key="8">
    <source>
        <dbReference type="RuleBase" id="RU000437"/>
    </source>
</evidence>
<dbReference type="RefSeq" id="WP_273585317.1">
    <property type="nucleotide sequence ID" value="NZ_JANHJP010000005.1"/>
</dbReference>
<evidence type="ECO:0000256" key="6">
    <source>
        <dbReference type="ARBA" id="ARBA00023209"/>
    </source>
</evidence>
<reference evidence="12 13" key="1">
    <citation type="journal article" date="2023" name="Plant">
        <title>Draft Genome Sequence Resource of CBPPT1, a 'Candidatus Phytoplasma trifolii'-Related Strain Associated with Potato Purple Top Disease in the Columbia Basin, U.S.A.</title>
        <authorList>
            <person name="Wei W."/>
            <person name="Shao J."/>
            <person name="Bottner-Parker K.D."/>
            <person name="Zhao Y."/>
        </authorList>
    </citation>
    <scope>NUCLEOTIDE SEQUENCE [LARGE SCALE GENOMIC DNA]</scope>
    <source>
        <strain evidence="12 13">CBPPT1</strain>
    </source>
</reference>
<dbReference type="Gene3D" id="3.40.50.720">
    <property type="entry name" value="NAD(P)-binding Rossmann-like Domain"/>
    <property type="match status" value="1"/>
</dbReference>
<evidence type="ECO:0000256" key="4">
    <source>
        <dbReference type="ARBA" id="ARBA00023027"/>
    </source>
</evidence>
<organism evidence="12 13">
    <name type="scientific">Columbia Basin potato purple top phytoplasma</name>
    <dbReference type="NCBI Taxonomy" id="307134"/>
    <lineage>
        <taxon>Bacteria</taxon>
        <taxon>Bacillati</taxon>
        <taxon>Mycoplasmatota</taxon>
        <taxon>Mollicutes</taxon>
        <taxon>Acholeplasmatales</taxon>
        <taxon>Acholeplasmataceae</taxon>
        <taxon>Candidatus Phytoplasma</taxon>
        <taxon>16SrVI (Clover proliferation group)</taxon>
    </lineage>
</organism>
<feature type="domain" description="Glycerol-3-phosphate dehydrogenase NAD-dependent N-terminal" evidence="10">
    <location>
        <begin position="3"/>
        <end position="158"/>
    </location>
</feature>
<name>A0ABT5LA37_9MOLU</name>
<dbReference type="InterPro" id="IPR011128">
    <property type="entry name" value="G3P_DH_NAD-dep_N"/>
</dbReference>
<dbReference type="EC" id="1.1.1.94" evidence="9"/>
<dbReference type="PANTHER" id="PTHR11728">
    <property type="entry name" value="GLYCEROL-3-PHOSPHATE DEHYDROGENASE"/>
    <property type="match status" value="1"/>
</dbReference>
<gene>
    <name evidence="12" type="ORF">M8044_000328</name>
</gene>
<dbReference type="EMBL" id="JANHJP010000005">
    <property type="protein sequence ID" value="MDC9032106.1"/>
    <property type="molecule type" value="Genomic_DNA"/>
</dbReference>
<keyword evidence="13" id="KW-1185">Reference proteome</keyword>
<dbReference type="SUPFAM" id="SSF48179">
    <property type="entry name" value="6-phosphogluconate dehydrogenase C-terminal domain-like"/>
    <property type="match status" value="1"/>
</dbReference>
<dbReference type="Pfam" id="PF07479">
    <property type="entry name" value="NAD_Gly3P_dh_C"/>
    <property type="match status" value="1"/>
</dbReference>
<dbReference type="InterPro" id="IPR013328">
    <property type="entry name" value="6PGD_dom2"/>
</dbReference>
<comment type="similarity">
    <text evidence="1 8">Belongs to the NAD-dependent glycerol-3-phosphate dehydrogenase family.</text>
</comment>
<evidence type="ECO:0000313" key="13">
    <source>
        <dbReference type="Proteomes" id="UP001221763"/>
    </source>
</evidence>
<evidence type="ECO:0000259" key="11">
    <source>
        <dbReference type="Pfam" id="PF07479"/>
    </source>
</evidence>
<sequence>MKKITIIGGGAWGSTIAQVLADNKKEILIYDINKEYINKINQHKHPCFDVLLSDKIKATDDLKKALDFSDFIFLSVPAQSMRNLFQKINQNLTLGKNFINLSKGIEFKSNKIISQIIQEEISANKIKNYAFLAGPSHAEEVVLRKITFLNAVSLNQKFALAISQMCSNETYLKVSTLSDVAGCEICSSVKNALAFISGILDNSRFLTNARSAFITFSLIEMKKILILFLNINSTETFLSLVGIGDLIVTVFNKNSRNYKAGKQIQMGESLEQIYNKTTQVIEGIYNLKVFYHLAVKNKVNLPIIESAYKAVFDKNASVNDILFNIFNKY</sequence>
<dbReference type="PANTHER" id="PTHR11728:SF1">
    <property type="entry name" value="GLYCEROL-3-PHOSPHATE DEHYDROGENASE [NAD(+)] 2, CHLOROPLASTIC"/>
    <property type="match status" value="1"/>
</dbReference>
<dbReference type="Pfam" id="PF01210">
    <property type="entry name" value="NAD_Gly3P_dh_N"/>
    <property type="match status" value="1"/>
</dbReference>
<evidence type="ECO:0000256" key="9">
    <source>
        <dbReference type="RuleBase" id="RU000439"/>
    </source>
</evidence>
<dbReference type="SUPFAM" id="SSF51735">
    <property type="entry name" value="NAD(P)-binding Rossmann-fold domains"/>
    <property type="match status" value="1"/>
</dbReference>
<dbReference type="InterPro" id="IPR006168">
    <property type="entry name" value="G3P_DH_NAD-dep"/>
</dbReference>
<proteinExistence type="inferred from homology"/>
<dbReference type="InterPro" id="IPR006109">
    <property type="entry name" value="G3P_DH_NAD-dep_C"/>
</dbReference>
<keyword evidence="7" id="KW-1208">Phospholipid metabolism</keyword>